<dbReference type="GeneID" id="118422409"/>
<dbReference type="Proteomes" id="UP000001554">
    <property type="component" value="Chromosome 9"/>
</dbReference>
<gene>
    <name evidence="4" type="primary">LOC118422409</name>
</gene>
<reference evidence="3" key="1">
    <citation type="journal article" date="2020" name="Nat. Ecol. Evol.">
        <title>Deeply conserved synteny resolves early events in vertebrate evolution.</title>
        <authorList>
            <person name="Simakov O."/>
            <person name="Marletaz F."/>
            <person name="Yue J.X."/>
            <person name="O'Connell B."/>
            <person name="Jenkins J."/>
            <person name="Brandt A."/>
            <person name="Calef R."/>
            <person name="Tung C.H."/>
            <person name="Huang T.K."/>
            <person name="Schmutz J."/>
            <person name="Satoh N."/>
            <person name="Yu J.K."/>
            <person name="Putnam N.H."/>
            <person name="Green R.E."/>
            <person name="Rokhsar D.S."/>
        </authorList>
    </citation>
    <scope>NUCLEOTIDE SEQUENCE [LARGE SCALE GENOMIC DNA]</scope>
    <source>
        <strain evidence="3">S238N-H82</strain>
    </source>
</reference>
<proteinExistence type="predicted"/>
<feature type="chain" id="PRO_5039918440" evidence="2">
    <location>
        <begin position="25"/>
        <end position="135"/>
    </location>
</feature>
<dbReference type="RefSeq" id="XP_035685838.1">
    <property type="nucleotide sequence ID" value="XM_035829945.1"/>
</dbReference>
<dbReference type="AlphaFoldDB" id="A0A9J7LPS3"/>
<keyword evidence="2" id="KW-0732">Signal</keyword>
<feature type="compositionally biased region" description="Basic and acidic residues" evidence="1">
    <location>
        <begin position="29"/>
        <end position="62"/>
    </location>
</feature>
<sequence length="135" mass="14532">MRMDLKLLLSVVLAVAIISDVAQGQGRFGIRDGGRGPDDEGGRTGLRAEDHVAGARKPRDLGDADVAPNGDGEEGKRKQATGVASYIYWTLKWSFGSSTIHKDLSAATTGRQSDIGKCCRKFKSCLLLVVTFQYT</sequence>
<feature type="signal peptide" evidence="2">
    <location>
        <begin position="1"/>
        <end position="24"/>
    </location>
</feature>
<protein>
    <submittedName>
        <fullName evidence="4">Uncharacterized protein LOC118422409 isoform X1</fullName>
    </submittedName>
</protein>
<feature type="region of interest" description="Disordered" evidence="1">
    <location>
        <begin position="28"/>
        <end position="79"/>
    </location>
</feature>
<keyword evidence="3" id="KW-1185">Reference proteome</keyword>
<accession>A0A9J7LPS3</accession>
<dbReference type="KEGG" id="bfo:118422409"/>
<evidence type="ECO:0000256" key="1">
    <source>
        <dbReference type="SAM" id="MobiDB-lite"/>
    </source>
</evidence>
<name>A0A9J7LPS3_BRAFL</name>
<reference evidence="4" key="2">
    <citation type="submission" date="2025-08" db="UniProtKB">
        <authorList>
            <consortium name="RefSeq"/>
        </authorList>
    </citation>
    <scope>IDENTIFICATION</scope>
    <source>
        <strain evidence="4">S238N-H82</strain>
        <tissue evidence="4">Testes</tissue>
    </source>
</reference>
<evidence type="ECO:0000313" key="3">
    <source>
        <dbReference type="Proteomes" id="UP000001554"/>
    </source>
</evidence>
<organism evidence="3 4">
    <name type="scientific">Branchiostoma floridae</name>
    <name type="common">Florida lancelet</name>
    <name type="synonym">Amphioxus</name>
    <dbReference type="NCBI Taxonomy" id="7739"/>
    <lineage>
        <taxon>Eukaryota</taxon>
        <taxon>Metazoa</taxon>
        <taxon>Chordata</taxon>
        <taxon>Cephalochordata</taxon>
        <taxon>Leptocardii</taxon>
        <taxon>Amphioxiformes</taxon>
        <taxon>Branchiostomatidae</taxon>
        <taxon>Branchiostoma</taxon>
    </lineage>
</organism>
<evidence type="ECO:0000313" key="4">
    <source>
        <dbReference type="RefSeq" id="XP_035685838.1"/>
    </source>
</evidence>
<evidence type="ECO:0000256" key="2">
    <source>
        <dbReference type="SAM" id="SignalP"/>
    </source>
</evidence>